<keyword evidence="3" id="KW-1185">Reference proteome</keyword>
<evidence type="ECO:0000313" key="2">
    <source>
        <dbReference type="EMBL" id="KAL2067598.1"/>
    </source>
</evidence>
<dbReference type="Proteomes" id="UP001595075">
    <property type="component" value="Unassembled WGS sequence"/>
</dbReference>
<gene>
    <name evidence="2" type="ORF">VTL71DRAFT_2023</name>
</gene>
<reference evidence="2 3" key="1">
    <citation type="journal article" date="2024" name="Commun. Biol.">
        <title>Comparative genomic analysis of thermophilic fungi reveals convergent evolutionary adaptations and gene losses.</title>
        <authorList>
            <person name="Steindorff A.S."/>
            <person name="Aguilar-Pontes M.V."/>
            <person name="Robinson A.J."/>
            <person name="Andreopoulos B."/>
            <person name="LaButti K."/>
            <person name="Kuo A."/>
            <person name="Mondo S."/>
            <person name="Riley R."/>
            <person name="Otillar R."/>
            <person name="Haridas S."/>
            <person name="Lipzen A."/>
            <person name="Grimwood J."/>
            <person name="Schmutz J."/>
            <person name="Clum A."/>
            <person name="Reid I.D."/>
            <person name="Moisan M.C."/>
            <person name="Butler G."/>
            <person name="Nguyen T.T.M."/>
            <person name="Dewar K."/>
            <person name="Conant G."/>
            <person name="Drula E."/>
            <person name="Henrissat B."/>
            <person name="Hansel C."/>
            <person name="Singer S."/>
            <person name="Hutchinson M.I."/>
            <person name="de Vries R.P."/>
            <person name="Natvig D.O."/>
            <person name="Powell A.J."/>
            <person name="Tsang A."/>
            <person name="Grigoriev I.V."/>
        </authorList>
    </citation>
    <scope>NUCLEOTIDE SEQUENCE [LARGE SCALE GENOMIC DNA]</scope>
    <source>
        <strain evidence="2 3">CBS 494.80</strain>
    </source>
</reference>
<dbReference type="InterPro" id="IPR011042">
    <property type="entry name" value="6-blade_b-propeller_TolB-like"/>
</dbReference>
<proteinExistence type="predicted"/>
<dbReference type="InterPro" id="IPR052998">
    <property type="entry name" value="Hetero-Diels-Alderase-like"/>
</dbReference>
<name>A0ABR4CES1_9HELO</name>
<feature type="chain" id="PRO_5045516933" description="SMP-30/Gluconolactonase/LRE-like region domain-containing protein" evidence="1">
    <location>
        <begin position="21"/>
        <end position="442"/>
    </location>
</feature>
<organism evidence="2 3">
    <name type="scientific">Oculimacula yallundae</name>
    <dbReference type="NCBI Taxonomy" id="86028"/>
    <lineage>
        <taxon>Eukaryota</taxon>
        <taxon>Fungi</taxon>
        <taxon>Dikarya</taxon>
        <taxon>Ascomycota</taxon>
        <taxon>Pezizomycotina</taxon>
        <taxon>Leotiomycetes</taxon>
        <taxon>Helotiales</taxon>
        <taxon>Ploettnerulaceae</taxon>
        <taxon>Oculimacula</taxon>
    </lineage>
</organism>
<evidence type="ECO:0008006" key="4">
    <source>
        <dbReference type="Google" id="ProtNLM"/>
    </source>
</evidence>
<evidence type="ECO:0000313" key="3">
    <source>
        <dbReference type="Proteomes" id="UP001595075"/>
    </source>
</evidence>
<feature type="signal peptide" evidence="1">
    <location>
        <begin position="1"/>
        <end position="20"/>
    </location>
</feature>
<dbReference type="SUPFAM" id="SSF63829">
    <property type="entry name" value="Calcium-dependent phosphotriesterase"/>
    <property type="match status" value="1"/>
</dbReference>
<comment type="caution">
    <text evidence="2">The sequence shown here is derived from an EMBL/GenBank/DDBJ whole genome shotgun (WGS) entry which is preliminary data.</text>
</comment>
<dbReference type="Gene3D" id="2.120.10.30">
    <property type="entry name" value="TolB, C-terminal domain"/>
    <property type="match status" value="1"/>
</dbReference>
<keyword evidence="1" id="KW-0732">Signal</keyword>
<sequence>MRFFILTCLSIVELASVSHASKIPHNVLPRGTVTAALTTIGASTITTTTTTTICTSSPSTSQQSTTPELVPRIISTFPPGTWLENLVIRQSDANALVTILSSPDLLLLSTDSSFSPQHIASIPEALGCLGIVELYHDIFYIVAGNWTAKTGVSTPGSYGVWEIDMRGYIVPHQYRDQDQSLEQEYETRNGSWSNSSRWNSTTLDAPGIRKRKVASLPDSGFLNGMTILNPTSGILLVADSLHGLVWSVNVLTGSVKIAVNDTTMAPIPGSTLQLGINGLLVRDSYLYFDNTNRAGFYRVQIDLKTGERESEVETLVQSNIETIFPDDFTIDFVGNAWMTADVWGQMDFLEEVATVTSPGSSVSSGLTEPVGEDGPDLEIVAGSKGDEFITGWTAAKFGTRKDDVQRGSLYVTTNGGPVNYYFSNWTSGGMLIRLDTVELGVY</sequence>
<evidence type="ECO:0000256" key="1">
    <source>
        <dbReference type="SAM" id="SignalP"/>
    </source>
</evidence>
<dbReference type="PANTHER" id="PTHR42060:SF1">
    <property type="entry name" value="NHL REPEAT-CONTAINING PROTEIN"/>
    <property type="match status" value="1"/>
</dbReference>
<dbReference type="EMBL" id="JAZHXI010000010">
    <property type="protein sequence ID" value="KAL2067598.1"/>
    <property type="molecule type" value="Genomic_DNA"/>
</dbReference>
<dbReference type="PANTHER" id="PTHR42060">
    <property type="entry name" value="NHL REPEAT-CONTAINING PROTEIN-RELATED"/>
    <property type="match status" value="1"/>
</dbReference>
<accession>A0ABR4CES1</accession>
<protein>
    <recommendedName>
        <fullName evidence="4">SMP-30/Gluconolactonase/LRE-like region domain-containing protein</fullName>
    </recommendedName>
</protein>